<organism evidence="1 2">
    <name type="scientific">Caulobacter vibrioides</name>
    <name type="common">Caulobacter crescentus</name>
    <dbReference type="NCBI Taxonomy" id="155892"/>
    <lineage>
        <taxon>Bacteria</taxon>
        <taxon>Pseudomonadati</taxon>
        <taxon>Pseudomonadota</taxon>
        <taxon>Alphaproteobacteria</taxon>
        <taxon>Caulobacterales</taxon>
        <taxon>Caulobacteraceae</taxon>
        <taxon>Caulobacter</taxon>
    </lineage>
</organism>
<reference evidence="1 2" key="1">
    <citation type="submission" date="2017-03" db="EMBL/GenBank/DDBJ databases">
        <title>Lifting the veil on microbial sulfur biogeochemistry in mining wastewaters.</title>
        <authorList>
            <person name="Kantor R.S."/>
            <person name="Colenbrander Nelson T."/>
            <person name="Marshall S."/>
            <person name="Bennett D."/>
            <person name="Apte S."/>
            <person name="Camacho D."/>
            <person name="Thomas B.C."/>
            <person name="Warren L.A."/>
            <person name="Banfield J.F."/>
        </authorList>
    </citation>
    <scope>NUCLEOTIDE SEQUENCE [LARGE SCALE GENOMIC DNA]</scope>
    <source>
        <strain evidence="1">32-67-7</strain>
    </source>
</reference>
<name>A0A258CNR0_CAUVI</name>
<gene>
    <name evidence="1" type="ORF">B7Z12_22255</name>
</gene>
<dbReference type="EMBL" id="NCDQ01000727">
    <property type="protein sequence ID" value="OYW97055.1"/>
    <property type="molecule type" value="Genomic_DNA"/>
</dbReference>
<evidence type="ECO:0000313" key="2">
    <source>
        <dbReference type="Proteomes" id="UP000215616"/>
    </source>
</evidence>
<feature type="non-terminal residue" evidence="1">
    <location>
        <position position="69"/>
    </location>
</feature>
<protein>
    <submittedName>
        <fullName evidence="1">4-hydroxythreonine-4-phosphate dehydrogenase</fullName>
    </submittedName>
</protein>
<sequence length="69" mass="7016">MTSRPLAISAGDPAGVGAEIIAKAWRALREEGPAFVVIGDAQLLASAGGGVKVRTVTRPQEAVQVFADA</sequence>
<dbReference type="AlphaFoldDB" id="A0A258CNR0"/>
<accession>A0A258CNR0</accession>
<proteinExistence type="predicted"/>
<evidence type="ECO:0000313" key="1">
    <source>
        <dbReference type="EMBL" id="OYW97055.1"/>
    </source>
</evidence>
<dbReference type="Gene3D" id="3.40.718.10">
    <property type="entry name" value="Isopropylmalate Dehydrogenase"/>
    <property type="match status" value="1"/>
</dbReference>
<comment type="caution">
    <text evidence="1">The sequence shown here is derived from an EMBL/GenBank/DDBJ whole genome shotgun (WGS) entry which is preliminary data.</text>
</comment>
<dbReference type="SUPFAM" id="SSF53659">
    <property type="entry name" value="Isocitrate/Isopropylmalate dehydrogenase-like"/>
    <property type="match status" value="1"/>
</dbReference>
<dbReference type="Proteomes" id="UP000215616">
    <property type="component" value="Unassembled WGS sequence"/>
</dbReference>